<evidence type="ECO:0000256" key="1">
    <source>
        <dbReference type="ARBA" id="ARBA00022722"/>
    </source>
</evidence>
<keyword evidence="1" id="KW-0540">Nuclease</keyword>
<dbReference type="PROSITE" id="PS51217">
    <property type="entry name" value="UVRD_HELICASE_CTER"/>
    <property type="match status" value="1"/>
</dbReference>
<evidence type="ECO:0000256" key="6">
    <source>
        <dbReference type="ARBA" id="ARBA00022839"/>
    </source>
</evidence>
<evidence type="ECO:0000256" key="14">
    <source>
        <dbReference type="PROSITE-ProRule" id="PRU00560"/>
    </source>
</evidence>
<dbReference type="Pfam" id="PF00580">
    <property type="entry name" value="UvrD-helicase"/>
    <property type="match status" value="1"/>
</dbReference>
<dbReference type="GO" id="GO:0004527">
    <property type="term" value="F:exonuclease activity"/>
    <property type="evidence" value="ECO:0007669"/>
    <property type="project" value="UniProtKB-KW"/>
</dbReference>
<evidence type="ECO:0000256" key="8">
    <source>
        <dbReference type="ARBA" id="ARBA00023125"/>
    </source>
</evidence>
<feature type="domain" description="UvrD-like helicase C-terminal" evidence="16">
    <location>
        <begin position="500"/>
        <end position="775"/>
    </location>
</feature>
<comment type="caution">
    <text evidence="17">The sequence shown here is derived from an EMBL/GenBank/DDBJ whole genome shotgun (WGS) entry which is preliminary data.</text>
</comment>
<dbReference type="EC" id="5.6.2.4" evidence="12"/>
<keyword evidence="4 14" id="KW-0378">Hydrolase</keyword>
<evidence type="ECO:0000256" key="2">
    <source>
        <dbReference type="ARBA" id="ARBA00022741"/>
    </source>
</evidence>
<dbReference type="InterPro" id="IPR038726">
    <property type="entry name" value="PDDEXK_AddAB-type"/>
</dbReference>
<dbReference type="InterPro" id="IPR014016">
    <property type="entry name" value="UvrD-like_ATP-bd"/>
</dbReference>
<dbReference type="GO" id="GO:0006302">
    <property type="term" value="P:double-strand break repair"/>
    <property type="evidence" value="ECO:0007669"/>
    <property type="project" value="InterPro"/>
</dbReference>
<evidence type="ECO:0000256" key="11">
    <source>
        <dbReference type="ARBA" id="ARBA00034617"/>
    </source>
</evidence>
<dbReference type="PROSITE" id="PS51198">
    <property type="entry name" value="UVRD_HELICASE_ATP_BIND"/>
    <property type="match status" value="1"/>
</dbReference>
<reference evidence="17" key="1">
    <citation type="submission" date="2021-10" db="EMBL/GenBank/DDBJ databases">
        <title>Anaerobic single-cell dispensing facilitates the cultivation of human gut bacteria.</title>
        <authorList>
            <person name="Afrizal A."/>
        </authorList>
    </citation>
    <scope>NUCLEOTIDE SEQUENCE</scope>
    <source>
        <strain evidence="17">CLA-AA-H272</strain>
    </source>
</reference>
<dbReference type="Pfam" id="PF12705">
    <property type="entry name" value="PDDEXK_1"/>
    <property type="match status" value="1"/>
</dbReference>
<dbReference type="AlphaFoldDB" id="A0AAE3AE82"/>
<dbReference type="PANTHER" id="PTHR11070">
    <property type="entry name" value="UVRD / RECB / PCRA DNA HELICASE FAMILY MEMBER"/>
    <property type="match status" value="1"/>
</dbReference>
<dbReference type="Pfam" id="PF13361">
    <property type="entry name" value="UvrD_C"/>
    <property type="match status" value="1"/>
</dbReference>
<dbReference type="InterPro" id="IPR014152">
    <property type="entry name" value="AddA"/>
</dbReference>
<keyword evidence="5 14" id="KW-0347">Helicase</keyword>
<dbReference type="Proteomes" id="UP001199319">
    <property type="component" value="Unassembled WGS sequence"/>
</dbReference>
<dbReference type="Gene3D" id="3.90.320.10">
    <property type="match status" value="1"/>
</dbReference>
<dbReference type="GO" id="GO:0005829">
    <property type="term" value="C:cytosol"/>
    <property type="evidence" value="ECO:0007669"/>
    <property type="project" value="TreeGrafter"/>
</dbReference>
<feature type="binding site" evidence="14">
    <location>
        <begin position="22"/>
        <end position="29"/>
    </location>
    <ligand>
        <name>ATP</name>
        <dbReference type="ChEBI" id="CHEBI:30616"/>
    </ligand>
</feature>
<evidence type="ECO:0000259" key="16">
    <source>
        <dbReference type="PROSITE" id="PS51217"/>
    </source>
</evidence>
<keyword evidence="3" id="KW-0227">DNA damage</keyword>
<dbReference type="RefSeq" id="WP_302928488.1">
    <property type="nucleotide sequence ID" value="NZ_JAJEPW010000014.1"/>
</dbReference>
<evidence type="ECO:0000259" key="15">
    <source>
        <dbReference type="PROSITE" id="PS51198"/>
    </source>
</evidence>
<dbReference type="GO" id="GO:0033202">
    <property type="term" value="C:DNA helicase complex"/>
    <property type="evidence" value="ECO:0007669"/>
    <property type="project" value="TreeGrafter"/>
</dbReference>
<dbReference type="SUPFAM" id="SSF52540">
    <property type="entry name" value="P-loop containing nucleoside triphosphate hydrolases"/>
    <property type="match status" value="1"/>
</dbReference>
<keyword evidence="8" id="KW-0238">DNA-binding</keyword>
<sequence length="1177" mass="133091">MPLTPQQETAVYNRGGSLLVSAAAGSGKTKVLVERLFSYMEQEGCQVDDFLIITYTKAAAAELRGKIAQELTRRVAERPGDGHLRRQMLRVYQADIKTVDAFCAGLLRENVHLLPPVEEHSLTPDFRVLDEQEAALLRQRVLGRVLEDFYAGIEEDENARLLAETLGAGRDDRALEALVLDLHQKTQSHPHPLRWLEELKRDWARTPEHLPDTGCGRYLMEDALRKADFWSRRLTQAVEDMEDYPAVYKAYGDRFLEAAQALEHLRDKAEQSWDSLGQAVPVFRRMGAVRGDENAACRDRSKAVLEQCKKALKDIQATFSVPEEELLEDLRQMAPAMLALLSLTARFTLRYQAEKVRRNVMDFSDQEHYAIDLLTDGQGQPTDLARQVASRYREVMVDEYQDSNQVQNCIFRALSDRERRLFAVGDVKQSIYRFRLADPTIFLEKYLSYVPASEAEEGQPRKVLLSRNFRSRREVLDGTNFVFRSVMSREMGEMDYGDDEQLYFGAEAAYPPRPGMEPELHFISVENTQEESFDRTEMEARFTARRIRQLLDEKFQVQGEDGRPRPVEPEDIVILMRSPRARLAAYTAALRRENIPCTSGESEAFFSTPEAAVMVSFLQIIDNPRQDVPLIAVLRSPLFGFSADRLALIRALQPEGDYYDALCLDDGADTADFRRLLEELRLAARDMTADRLLWKLYTECHALAVFGAMEGGAARKENLIALYTYAGQQAAAGRGGLFDFVTQLHDLLEEGRQPPITTRTAGSGVQIMSVHRSKGLEFPVVILTDLHKTFNADDFRRPVLVHPRLGLGTERVDREKRIRYDTVTKTAVAAALTRESKSEEMRILYVALTRAKEKLICVQCMAHGRKRLADLSVLADMPTPPEAVAGAKCPGDWLLLPLLCAPEGEPLRRWAEAEPQTRVGLGGGWQVQVWENPTAAAAREREDTPQEAPPESAVEVQELDYPHQAACRIPTKVTATQLKGRELDEEIAQGTVRRVRQVQVDTPRFLLGERPLSAAQRGTAMHLLMQYLDLNGPDPEEQAASLTARHLLTPEQAASLDLEQVRRFLASPLAQRIRRAEQVYREYRFSLLLPAALYDPAAEPEDELMLQGVVDCAFRTEEGLVIVDFKTDRIRPEEAPARAELYRPQLTAYSQALSRVLETPVAEMVLYFFAPGCEVRL</sequence>
<gene>
    <name evidence="17" type="primary">addA</name>
    <name evidence="17" type="ORF">LKD37_06615</name>
</gene>
<evidence type="ECO:0000256" key="4">
    <source>
        <dbReference type="ARBA" id="ARBA00022801"/>
    </source>
</evidence>
<keyword evidence="6" id="KW-0269">Exonuclease</keyword>
<keyword evidence="10" id="KW-0413">Isomerase</keyword>
<dbReference type="GO" id="GO:0000725">
    <property type="term" value="P:recombinational repair"/>
    <property type="evidence" value="ECO:0007669"/>
    <property type="project" value="TreeGrafter"/>
</dbReference>
<evidence type="ECO:0000256" key="7">
    <source>
        <dbReference type="ARBA" id="ARBA00022840"/>
    </source>
</evidence>
<dbReference type="GO" id="GO:0043138">
    <property type="term" value="F:3'-5' DNA helicase activity"/>
    <property type="evidence" value="ECO:0007669"/>
    <property type="project" value="UniProtKB-EC"/>
</dbReference>
<evidence type="ECO:0000256" key="3">
    <source>
        <dbReference type="ARBA" id="ARBA00022763"/>
    </source>
</evidence>
<dbReference type="SUPFAM" id="SSF52980">
    <property type="entry name" value="Restriction endonuclease-like"/>
    <property type="match status" value="1"/>
</dbReference>
<organism evidence="17 18">
    <name type="scientific">Brotocaccenecus cirricatena</name>
    <dbReference type="NCBI Taxonomy" id="3064195"/>
    <lineage>
        <taxon>Bacteria</taxon>
        <taxon>Bacillati</taxon>
        <taxon>Bacillota</taxon>
        <taxon>Clostridia</taxon>
        <taxon>Eubacteriales</taxon>
        <taxon>Oscillospiraceae</taxon>
        <taxon>Brotocaccenecus</taxon>
    </lineage>
</organism>
<comment type="catalytic activity">
    <reaction evidence="11">
        <text>Couples ATP hydrolysis with the unwinding of duplex DNA by translocating in the 3'-5' direction.</text>
        <dbReference type="EC" id="5.6.2.4"/>
    </reaction>
</comment>
<evidence type="ECO:0000256" key="12">
    <source>
        <dbReference type="ARBA" id="ARBA00034808"/>
    </source>
</evidence>
<feature type="domain" description="UvrD-like helicase ATP-binding" evidence="15">
    <location>
        <begin position="1"/>
        <end position="472"/>
    </location>
</feature>
<dbReference type="NCBIfam" id="TIGR02785">
    <property type="entry name" value="addA_Gpos"/>
    <property type="match status" value="1"/>
</dbReference>
<dbReference type="EMBL" id="JAJEPW010000014">
    <property type="protein sequence ID" value="MCC2129192.1"/>
    <property type="molecule type" value="Genomic_DNA"/>
</dbReference>
<proteinExistence type="predicted"/>
<keyword evidence="9" id="KW-0234">DNA repair</keyword>
<dbReference type="GO" id="GO:0005524">
    <property type="term" value="F:ATP binding"/>
    <property type="evidence" value="ECO:0007669"/>
    <property type="project" value="UniProtKB-UniRule"/>
</dbReference>
<dbReference type="InterPro" id="IPR027417">
    <property type="entry name" value="P-loop_NTPase"/>
</dbReference>
<dbReference type="InterPro" id="IPR000212">
    <property type="entry name" value="DNA_helicase_UvrD/REP"/>
</dbReference>
<comment type="catalytic activity">
    <reaction evidence="13">
        <text>ATP + H2O = ADP + phosphate + H(+)</text>
        <dbReference type="Rhea" id="RHEA:13065"/>
        <dbReference type="ChEBI" id="CHEBI:15377"/>
        <dbReference type="ChEBI" id="CHEBI:15378"/>
        <dbReference type="ChEBI" id="CHEBI:30616"/>
        <dbReference type="ChEBI" id="CHEBI:43474"/>
        <dbReference type="ChEBI" id="CHEBI:456216"/>
        <dbReference type="EC" id="5.6.2.4"/>
    </reaction>
</comment>
<dbReference type="InterPro" id="IPR014017">
    <property type="entry name" value="DNA_helicase_UvrD-like_C"/>
</dbReference>
<evidence type="ECO:0000256" key="13">
    <source>
        <dbReference type="ARBA" id="ARBA00048988"/>
    </source>
</evidence>
<dbReference type="InterPro" id="IPR011335">
    <property type="entry name" value="Restrct_endonuc-II-like"/>
</dbReference>
<keyword evidence="2 14" id="KW-0547">Nucleotide-binding</keyword>
<accession>A0AAE3AE82</accession>
<evidence type="ECO:0000313" key="18">
    <source>
        <dbReference type="Proteomes" id="UP001199319"/>
    </source>
</evidence>
<name>A0AAE3AE82_9FIRM</name>
<dbReference type="GO" id="GO:0003677">
    <property type="term" value="F:DNA binding"/>
    <property type="evidence" value="ECO:0007669"/>
    <property type="project" value="UniProtKB-KW"/>
</dbReference>
<dbReference type="InterPro" id="IPR011604">
    <property type="entry name" value="PDDEXK-like_dom_sf"/>
</dbReference>
<evidence type="ECO:0000256" key="9">
    <source>
        <dbReference type="ARBA" id="ARBA00023204"/>
    </source>
</evidence>
<evidence type="ECO:0000256" key="10">
    <source>
        <dbReference type="ARBA" id="ARBA00023235"/>
    </source>
</evidence>
<keyword evidence="18" id="KW-1185">Reference proteome</keyword>
<protein>
    <recommendedName>
        <fullName evidence="12">DNA 3'-5' helicase</fullName>
        <ecNumber evidence="12">5.6.2.4</ecNumber>
    </recommendedName>
</protein>
<evidence type="ECO:0000313" key="17">
    <source>
        <dbReference type="EMBL" id="MCC2129192.1"/>
    </source>
</evidence>
<dbReference type="Gene3D" id="3.40.50.300">
    <property type="entry name" value="P-loop containing nucleotide triphosphate hydrolases"/>
    <property type="match status" value="4"/>
</dbReference>
<dbReference type="PANTHER" id="PTHR11070:SF48">
    <property type="entry name" value="ATP-DEPENDENT HELICASE_NUCLEASE SUBUNIT A"/>
    <property type="match status" value="1"/>
</dbReference>
<keyword evidence="7 14" id="KW-0067">ATP-binding</keyword>
<evidence type="ECO:0000256" key="5">
    <source>
        <dbReference type="ARBA" id="ARBA00022806"/>
    </source>
</evidence>